<organism evidence="2 3">
    <name type="scientific">Trifolium pratense</name>
    <name type="common">Red clover</name>
    <dbReference type="NCBI Taxonomy" id="57577"/>
    <lineage>
        <taxon>Eukaryota</taxon>
        <taxon>Viridiplantae</taxon>
        <taxon>Streptophyta</taxon>
        <taxon>Embryophyta</taxon>
        <taxon>Tracheophyta</taxon>
        <taxon>Spermatophyta</taxon>
        <taxon>Magnoliopsida</taxon>
        <taxon>eudicotyledons</taxon>
        <taxon>Gunneridae</taxon>
        <taxon>Pentapetalae</taxon>
        <taxon>rosids</taxon>
        <taxon>fabids</taxon>
        <taxon>Fabales</taxon>
        <taxon>Fabaceae</taxon>
        <taxon>Papilionoideae</taxon>
        <taxon>50 kb inversion clade</taxon>
        <taxon>NPAAA clade</taxon>
        <taxon>Hologalegina</taxon>
        <taxon>IRL clade</taxon>
        <taxon>Trifolieae</taxon>
        <taxon>Trifolium</taxon>
    </lineage>
</organism>
<reference evidence="2 3" key="2">
    <citation type="journal article" date="2017" name="Front. Plant Sci.">
        <title>Gene Classification and Mining of Molecular Markers Useful in Red Clover (Trifolium pratense) Breeding.</title>
        <authorList>
            <person name="Istvanek J."/>
            <person name="Dluhosova J."/>
            <person name="Dluhos P."/>
            <person name="Patkova L."/>
            <person name="Nedelnik J."/>
            <person name="Repkova J."/>
        </authorList>
    </citation>
    <scope>NUCLEOTIDE SEQUENCE [LARGE SCALE GENOMIC DNA]</scope>
    <source>
        <strain evidence="3">cv. Tatra</strain>
        <tissue evidence="2">Young leaves</tissue>
    </source>
</reference>
<protein>
    <submittedName>
        <fullName evidence="2">Uncharacterized protein</fullName>
    </submittedName>
</protein>
<gene>
    <name evidence="2" type="ORF">L195_g036198</name>
</gene>
<dbReference type="EMBL" id="ASHM01037470">
    <property type="protein sequence ID" value="PNX80201.1"/>
    <property type="molecule type" value="Genomic_DNA"/>
</dbReference>
<evidence type="ECO:0000313" key="2">
    <source>
        <dbReference type="EMBL" id="PNX80201.1"/>
    </source>
</evidence>
<keyword evidence="1" id="KW-0472">Membrane</keyword>
<name>A0A2K3LNT5_TRIPR</name>
<feature type="transmembrane region" description="Helical" evidence="1">
    <location>
        <begin position="13"/>
        <end position="34"/>
    </location>
</feature>
<sequence length="104" mass="11727">MGYASVTSGDSHVLVKVWIFVWVLVSDMSLVGLVKQDLLGDVTKLELLEPNNGLKLVSEQFEVVQVTHGHQLTWMQARFRDEILGMTWFQVKKILGIVGVDNED</sequence>
<dbReference type="AlphaFoldDB" id="A0A2K3LNT5"/>
<reference evidence="2 3" key="1">
    <citation type="journal article" date="2014" name="Am. J. Bot.">
        <title>Genome assembly and annotation for red clover (Trifolium pratense; Fabaceae).</title>
        <authorList>
            <person name="Istvanek J."/>
            <person name="Jaros M."/>
            <person name="Krenek A."/>
            <person name="Repkova J."/>
        </authorList>
    </citation>
    <scope>NUCLEOTIDE SEQUENCE [LARGE SCALE GENOMIC DNA]</scope>
    <source>
        <strain evidence="3">cv. Tatra</strain>
        <tissue evidence="2">Young leaves</tissue>
    </source>
</reference>
<evidence type="ECO:0000313" key="3">
    <source>
        <dbReference type="Proteomes" id="UP000236291"/>
    </source>
</evidence>
<keyword evidence="1" id="KW-0812">Transmembrane</keyword>
<comment type="caution">
    <text evidence="2">The sequence shown here is derived from an EMBL/GenBank/DDBJ whole genome shotgun (WGS) entry which is preliminary data.</text>
</comment>
<accession>A0A2K3LNT5</accession>
<keyword evidence="1" id="KW-1133">Transmembrane helix</keyword>
<dbReference type="Proteomes" id="UP000236291">
    <property type="component" value="Unassembled WGS sequence"/>
</dbReference>
<evidence type="ECO:0000256" key="1">
    <source>
        <dbReference type="SAM" id="Phobius"/>
    </source>
</evidence>
<proteinExistence type="predicted"/>